<keyword evidence="10" id="KW-1185">Reference proteome</keyword>
<dbReference type="InterPro" id="IPR036388">
    <property type="entry name" value="WH-like_DNA-bd_sf"/>
</dbReference>
<dbReference type="EMBL" id="PGFB01000008">
    <property type="protein sequence ID" value="PJJ55151.1"/>
    <property type="molecule type" value="Genomic_DNA"/>
</dbReference>
<dbReference type="NCBIfam" id="NF002964">
    <property type="entry name" value="PRK03635.1"/>
    <property type="match status" value="1"/>
</dbReference>
<evidence type="ECO:0000256" key="4">
    <source>
        <dbReference type="ARBA" id="ARBA00023125"/>
    </source>
</evidence>
<dbReference type="Pfam" id="PF00126">
    <property type="entry name" value="HTH_1"/>
    <property type="match status" value="1"/>
</dbReference>
<dbReference type="InterPro" id="IPR000847">
    <property type="entry name" value="LysR_HTH_N"/>
</dbReference>
<evidence type="ECO:0000256" key="1">
    <source>
        <dbReference type="ARBA" id="ARBA00009437"/>
    </source>
</evidence>
<organism evidence="9 10">
    <name type="scientific">Compostimonas suwonensis</name>
    <dbReference type="NCBI Taxonomy" id="1048394"/>
    <lineage>
        <taxon>Bacteria</taxon>
        <taxon>Bacillati</taxon>
        <taxon>Actinomycetota</taxon>
        <taxon>Actinomycetes</taxon>
        <taxon>Micrococcales</taxon>
        <taxon>Microbacteriaceae</taxon>
        <taxon>Compostimonas</taxon>
    </lineage>
</organism>
<dbReference type="Gene3D" id="3.40.190.290">
    <property type="match status" value="1"/>
</dbReference>
<feature type="domain" description="HTH lysR-type" evidence="8">
    <location>
        <begin position="1"/>
        <end position="59"/>
    </location>
</feature>
<dbReference type="AlphaFoldDB" id="A0A2M9BB29"/>
<evidence type="ECO:0000313" key="10">
    <source>
        <dbReference type="Proteomes" id="UP000230161"/>
    </source>
</evidence>
<evidence type="ECO:0000256" key="6">
    <source>
        <dbReference type="ARBA" id="ARBA00023163"/>
    </source>
</evidence>
<protein>
    <recommendedName>
        <fullName evidence="7">HTH-type transcriptional regulator LysG</fullName>
    </recommendedName>
</protein>
<dbReference type="Pfam" id="PF03466">
    <property type="entry name" value="LysR_substrate"/>
    <property type="match status" value="1"/>
</dbReference>
<dbReference type="InterPro" id="IPR005119">
    <property type="entry name" value="LysR_subst-bd"/>
</dbReference>
<evidence type="ECO:0000313" key="9">
    <source>
        <dbReference type="EMBL" id="PJJ55151.1"/>
    </source>
</evidence>
<comment type="similarity">
    <text evidence="1">Belongs to the LysR transcriptional regulatory family.</text>
</comment>
<evidence type="ECO:0000259" key="8">
    <source>
        <dbReference type="PROSITE" id="PS50931"/>
    </source>
</evidence>
<keyword evidence="3" id="KW-0805">Transcription regulation</keyword>
<dbReference type="Proteomes" id="UP000230161">
    <property type="component" value="Unassembled WGS sequence"/>
</dbReference>
<dbReference type="PANTHER" id="PTHR30579">
    <property type="entry name" value="TRANSCRIPTIONAL REGULATOR"/>
    <property type="match status" value="1"/>
</dbReference>
<sequence>MELQLDQLSTLAAVVDNGSFENAARAMRITPSAVSQRIKSLEQQLGRVLLQRSKPVRATESGQVLVRLARQFAVLEREAFEALGAGDGSGRTVVPLVVNADSLATWILPALARVPELSFELHLEDQDHSTVLLRKGTVMAAVTSEPEAVQGCIVRPLGSMQYRAMASPAFAERWFPEGPTPEALAVAPMVVFDRKDELQDRYLRLRTRRQLHPPRNYVPASTDFVEAVVLGLGWAALPGIQVEGRLAEGLLVELDPGHPVDVPLYWQQWALESTMLADVADTLSRAAAELLR</sequence>
<dbReference type="SUPFAM" id="SSF53850">
    <property type="entry name" value="Periplasmic binding protein-like II"/>
    <property type="match status" value="1"/>
</dbReference>
<evidence type="ECO:0000256" key="5">
    <source>
        <dbReference type="ARBA" id="ARBA00023159"/>
    </source>
</evidence>
<name>A0A2M9BB29_9MICO</name>
<dbReference type="Gene3D" id="1.10.10.10">
    <property type="entry name" value="Winged helix-like DNA-binding domain superfamily/Winged helix DNA-binding domain"/>
    <property type="match status" value="1"/>
</dbReference>
<dbReference type="FunFam" id="1.10.10.10:FF:000456">
    <property type="entry name" value="LysR family transcriptional regulator ArgP"/>
    <property type="match status" value="1"/>
</dbReference>
<dbReference type="NCBIfam" id="TIGR03298">
    <property type="entry name" value="argP"/>
    <property type="match status" value="1"/>
</dbReference>
<keyword evidence="4" id="KW-0238">DNA-binding</keyword>
<dbReference type="InterPro" id="IPR050176">
    <property type="entry name" value="LTTR"/>
</dbReference>
<dbReference type="NCBIfam" id="NF009888">
    <property type="entry name" value="PRK13348.1"/>
    <property type="match status" value="1"/>
</dbReference>
<dbReference type="InterPro" id="IPR017685">
    <property type="entry name" value="ArgP"/>
</dbReference>
<keyword evidence="5" id="KW-0010">Activator</keyword>
<accession>A0A2M9BB29</accession>
<dbReference type="PROSITE" id="PS50931">
    <property type="entry name" value="HTH_LYSR"/>
    <property type="match status" value="1"/>
</dbReference>
<evidence type="ECO:0000256" key="2">
    <source>
        <dbReference type="ARBA" id="ARBA00022491"/>
    </source>
</evidence>
<evidence type="ECO:0000256" key="3">
    <source>
        <dbReference type="ARBA" id="ARBA00023015"/>
    </source>
</evidence>
<dbReference type="RefSeq" id="WP_100346241.1">
    <property type="nucleotide sequence ID" value="NZ_PGFB01000008.1"/>
</dbReference>
<dbReference type="OrthoDB" id="3252676at2"/>
<dbReference type="InterPro" id="IPR036390">
    <property type="entry name" value="WH_DNA-bd_sf"/>
</dbReference>
<comment type="caution">
    <text evidence="9">The sequence shown here is derived from an EMBL/GenBank/DDBJ whole genome shotgun (WGS) entry which is preliminary data.</text>
</comment>
<keyword evidence="6" id="KW-0804">Transcription</keyword>
<dbReference type="GO" id="GO:0003677">
    <property type="term" value="F:DNA binding"/>
    <property type="evidence" value="ECO:0007669"/>
    <property type="project" value="UniProtKB-KW"/>
</dbReference>
<dbReference type="GO" id="GO:0003700">
    <property type="term" value="F:DNA-binding transcription factor activity"/>
    <property type="evidence" value="ECO:0007669"/>
    <property type="project" value="InterPro"/>
</dbReference>
<proteinExistence type="inferred from homology"/>
<dbReference type="SUPFAM" id="SSF46785">
    <property type="entry name" value="Winged helix' DNA-binding domain"/>
    <property type="match status" value="1"/>
</dbReference>
<keyword evidence="2" id="KW-0678">Repressor</keyword>
<reference evidence="9 10" key="1">
    <citation type="submission" date="2017-11" db="EMBL/GenBank/DDBJ databases">
        <title>Genomic Encyclopedia of Archaeal and Bacterial Type Strains, Phase II (KMG-II): From Individual Species to Whole Genera.</title>
        <authorList>
            <person name="Goeker M."/>
        </authorList>
    </citation>
    <scope>NUCLEOTIDE SEQUENCE [LARGE SCALE GENOMIC DNA]</scope>
    <source>
        <strain evidence="9 10">DSM 25625</strain>
    </source>
</reference>
<gene>
    <name evidence="9" type="ORF">CLV54_3491</name>
</gene>
<evidence type="ECO:0000256" key="7">
    <source>
        <dbReference type="ARBA" id="ARBA00074218"/>
    </source>
</evidence>
<dbReference type="PANTHER" id="PTHR30579:SF2">
    <property type="entry name" value="HTH-TYPE TRANSCRIPTIONAL REGULATOR ARGP"/>
    <property type="match status" value="1"/>
</dbReference>